<keyword evidence="1" id="KW-0812">Transmembrane</keyword>
<accession>A0ABU8ECT5</accession>
<evidence type="ECO:0000256" key="1">
    <source>
        <dbReference type="SAM" id="Phobius"/>
    </source>
</evidence>
<dbReference type="EMBL" id="JBAPLV010000056">
    <property type="protein sequence ID" value="MEI4281437.1"/>
    <property type="molecule type" value="Genomic_DNA"/>
</dbReference>
<keyword evidence="1" id="KW-0472">Membrane</keyword>
<sequence>MNGRAVRIAIVAGVVVGSIVWVVSLMTIPVVTMCADSPTGGYCEKQGGPSVLPALATGALTAGVVGAVLWVRQRRR</sequence>
<reference evidence="2 3" key="1">
    <citation type="submission" date="2024-03" db="EMBL/GenBank/DDBJ databases">
        <title>Draft genome sequence of Klenkia terrae.</title>
        <authorList>
            <person name="Duangmal K."/>
            <person name="Chantavorakit T."/>
        </authorList>
    </citation>
    <scope>NUCLEOTIDE SEQUENCE [LARGE SCALE GENOMIC DNA]</scope>
    <source>
        <strain evidence="2 3">JCM 17786</strain>
    </source>
</reference>
<keyword evidence="3" id="KW-1185">Reference proteome</keyword>
<evidence type="ECO:0000313" key="3">
    <source>
        <dbReference type="Proteomes" id="UP001373496"/>
    </source>
</evidence>
<proteinExistence type="predicted"/>
<name>A0ABU8ECT5_9ACTN</name>
<keyword evidence="1" id="KW-1133">Transmembrane helix</keyword>
<feature type="transmembrane region" description="Helical" evidence="1">
    <location>
        <begin position="7"/>
        <end position="31"/>
    </location>
</feature>
<feature type="transmembrane region" description="Helical" evidence="1">
    <location>
        <begin position="51"/>
        <end position="71"/>
    </location>
</feature>
<dbReference type="RefSeq" id="WP_225236162.1">
    <property type="nucleotide sequence ID" value="NZ_JBAPLV010000056.1"/>
</dbReference>
<evidence type="ECO:0000313" key="2">
    <source>
        <dbReference type="EMBL" id="MEI4281437.1"/>
    </source>
</evidence>
<organism evidence="2 3">
    <name type="scientific">Klenkia terrae</name>
    <dbReference type="NCBI Taxonomy" id="1052259"/>
    <lineage>
        <taxon>Bacteria</taxon>
        <taxon>Bacillati</taxon>
        <taxon>Actinomycetota</taxon>
        <taxon>Actinomycetes</taxon>
        <taxon>Geodermatophilales</taxon>
        <taxon>Geodermatophilaceae</taxon>
        <taxon>Klenkia</taxon>
    </lineage>
</organism>
<gene>
    <name evidence="2" type="ORF">UXQ13_23410</name>
</gene>
<protein>
    <submittedName>
        <fullName evidence="2">Uncharacterized protein</fullName>
    </submittedName>
</protein>
<comment type="caution">
    <text evidence="2">The sequence shown here is derived from an EMBL/GenBank/DDBJ whole genome shotgun (WGS) entry which is preliminary data.</text>
</comment>
<dbReference type="Proteomes" id="UP001373496">
    <property type="component" value="Unassembled WGS sequence"/>
</dbReference>